<reference evidence="2 3" key="1">
    <citation type="submission" date="2016-09" db="EMBL/GenBank/DDBJ databases">
        <authorList>
            <person name="Capua I."/>
            <person name="De Benedictis P."/>
            <person name="Joannis T."/>
            <person name="Lombin L.H."/>
            <person name="Cattoli G."/>
        </authorList>
    </citation>
    <scope>NUCLEOTIDE SEQUENCE [LARGE SCALE GENOMIC DNA]</scope>
    <source>
        <strain evidence="2 3">IMI 309357</strain>
    </source>
</reference>
<gene>
    <name evidence="2" type="ORF">CORC01_13991</name>
</gene>
<evidence type="ECO:0000313" key="3">
    <source>
        <dbReference type="Proteomes" id="UP000176998"/>
    </source>
</evidence>
<comment type="caution">
    <text evidence="2">The sequence shown here is derived from an EMBL/GenBank/DDBJ whole genome shotgun (WGS) entry which is preliminary data.</text>
</comment>
<dbReference type="GeneID" id="34567115"/>
<dbReference type="EMBL" id="MJBS01000228">
    <property type="protein sequence ID" value="OHE90709.1"/>
    <property type="molecule type" value="Genomic_DNA"/>
</dbReference>
<name>A0A1G4ANG0_9PEZI</name>
<evidence type="ECO:0000256" key="1">
    <source>
        <dbReference type="SAM" id="MobiDB-lite"/>
    </source>
</evidence>
<evidence type="ECO:0000313" key="2">
    <source>
        <dbReference type="EMBL" id="OHE90709.1"/>
    </source>
</evidence>
<feature type="compositionally biased region" description="Basic and acidic residues" evidence="1">
    <location>
        <begin position="14"/>
        <end position="23"/>
    </location>
</feature>
<keyword evidence="3" id="KW-1185">Reference proteome</keyword>
<feature type="region of interest" description="Disordered" evidence="1">
    <location>
        <begin position="1"/>
        <end position="23"/>
    </location>
</feature>
<organism evidence="2 3">
    <name type="scientific">Colletotrichum orchidophilum</name>
    <dbReference type="NCBI Taxonomy" id="1209926"/>
    <lineage>
        <taxon>Eukaryota</taxon>
        <taxon>Fungi</taxon>
        <taxon>Dikarya</taxon>
        <taxon>Ascomycota</taxon>
        <taxon>Pezizomycotina</taxon>
        <taxon>Sordariomycetes</taxon>
        <taxon>Hypocreomycetidae</taxon>
        <taxon>Glomerellales</taxon>
        <taxon>Glomerellaceae</taxon>
        <taxon>Colletotrichum</taxon>
    </lineage>
</organism>
<dbReference type="AlphaFoldDB" id="A0A1G4ANG0"/>
<accession>A0A1G4ANG0</accession>
<proteinExistence type="predicted"/>
<dbReference type="RefSeq" id="XP_022467885.1">
    <property type="nucleotide sequence ID" value="XM_022625605.1"/>
</dbReference>
<dbReference type="Proteomes" id="UP000176998">
    <property type="component" value="Unassembled WGS sequence"/>
</dbReference>
<protein>
    <submittedName>
        <fullName evidence="2">Uncharacterized protein</fullName>
    </submittedName>
</protein>
<sequence>MVFRRLPWLKGKPRSHDSSSDRLTDLQHSHAGTSLFYIKPIIDAIRTNTLFCSAHFLLFPDTHPT</sequence>